<protein>
    <recommendedName>
        <fullName evidence="5">TIGR03545 family protein</fullName>
    </recommendedName>
</protein>
<proteinExistence type="predicted"/>
<sequence length="584" mass="64978">MSNIIRWPGLVGFVVFVGFISAILIVFLDTWIRLAAISTLETATGAEVNIESVSHTFSPFGVTLEDIQLTDPSNPTQNQVQADKVVAQIELGPLLLNKVIIEEMTVSGVAFSQTRASKGSVYRQPGSPLIKPELLDPKKLPSVDELLARADLKTTHAINEAKQAYQRHASELQTQYDSLPAKDKLKEYKDRISALTKTDYKDPVELIAAKKKFEVLREELIQEQQKIKSFKQSVSDAKNDLAPKLANLKAAPGQDYDQLKLLIAGDQGAIEDVTRMILGDKAALWSDYLLSAYKIVAPLIKGSTEQQTSRDSGRFITFADDTNLPDIWIKKADISLHWQQERIHSHWQNITHQHERIKQPTTFSINSSASALWQSLLVNGDFRLSQMGLSANQQWDLEGIKLSDISLLKDHKLTTKIDQALFGSIGKLSVENGTMNGSGDMNFSQLRMTATGQNNLTKVIAETLSQLNSLKIKTDISGSYAKPKVSFRSDLDKQLAAALVANLSGDQQTKLVELRGKLDDKIKAVLGEKNGQLSQWLDWQKLADGNLTGVEEMLSVQFNNALDEQKDKLKNKLKDKLKDKLFNQ</sequence>
<reference evidence="4" key="1">
    <citation type="journal article" date="2019" name="Int. J. Syst. Evol. Microbiol.">
        <title>The Global Catalogue of Microorganisms (GCM) 10K type strain sequencing project: providing services to taxonomists for standard genome sequencing and annotation.</title>
        <authorList>
            <consortium name="The Broad Institute Genomics Platform"/>
            <consortium name="The Broad Institute Genome Sequencing Center for Infectious Disease"/>
            <person name="Wu L."/>
            <person name="Ma J."/>
        </authorList>
    </citation>
    <scope>NUCLEOTIDE SEQUENCE [LARGE SCALE GENOMIC DNA]</scope>
    <source>
        <strain evidence="4">JCM 15896</strain>
    </source>
</reference>
<evidence type="ECO:0000256" key="2">
    <source>
        <dbReference type="SAM" id="Phobius"/>
    </source>
</evidence>
<keyword evidence="1" id="KW-0175">Coiled coil</keyword>
<evidence type="ECO:0000313" key="3">
    <source>
        <dbReference type="EMBL" id="GAA0854285.1"/>
    </source>
</evidence>
<keyword evidence="2" id="KW-0472">Membrane</keyword>
<organism evidence="3 4">
    <name type="scientific">Aliiglaciecola litoralis</name>
    <dbReference type="NCBI Taxonomy" id="582857"/>
    <lineage>
        <taxon>Bacteria</taxon>
        <taxon>Pseudomonadati</taxon>
        <taxon>Pseudomonadota</taxon>
        <taxon>Gammaproteobacteria</taxon>
        <taxon>Alteromonadales</taxon>
        <taxon>Alteromonadaceae</taxon>
        <taxon>Aliiglaciecola</taxon>
    </lineage>
</organism>
<accession>A0ABP3WPA9</accession>
<keyword evidence="4" id="KW-1185">Reference proteome</keyword>
<dbReference type="InterPro" id="IPR019934">
    <property type="entry name" value="CHP03545"/>
</dbReference>
<evidence type="ECO:0000313" key="4">
    <source>
        <dbReference type="Proteomes" id="UP001500359"/>
    </source>
</evidence>
<gene>
    <name evidence="3" type="ORF">GCM10009114_09450</name>
</gene>
<dbReference type="PANTHER" id="PTHR30441:SF8">
    <property type="entry name" value="DUF748 DOMAIN-CONTAINING PROTEIN"/>
    <property type="match status" value="1"/>
</dbReference>
<feature type="transmembrane region" description="Helical" evidence="2">
    <location>
        <begin position="7"/>
        <end position="28"/>
    </location>
</feature>
<dbReference type="Proteomes" id="UP001500359">
    <property type="component" value="Unassembled WGS sequence"/>
</dbReference>
<dbReference type="NCBIfam" id="TIGR03545">
    <property type="entry name" value="TIGR03545 family protein"/>
    <property type="match status" value="1"/>
</dbReference>
<keyword evidence="2" id="KW-0812">Transmembrane</keyword>
<dbReference type="PANTHER" id="PTHR30441">
    <property type="entry name" value="DUF748 DOMAIN-CONTAINING PROTEIN"/>
    <property type="match status" value="1"/>
</dbReference>
<keyword evidence="2" id="KW-1133">Transmembrane helix</keyword>
<name>A0ABP3WPA9_9ALTE</name>
<evidence type="ECO:0008006" key="5">
    <source>
        <dbReference type="Google" id="ProtNLM"/>
    </source>
</evidence>
<evidence type="ECO:0000256" key="1">
    <source>
        <dbReference type="SAM" id="Coils"/>
    </source>
</evidence>
<dbReference type="RefSeq" id="WP_343857042.1">
    <property type="nucleotide sequence ID" value="NZ_BAAAFD010000002.1"/>
</dbReference>
<feature type="coiled-coil region" evidence="1">
    <location>
        <begin position="206"/>
        <end position="240"/>
    </location>
</feature>
<dbReference type="InterPro" id="IPR052894">
    <property type="entry name" value="AsmA-related"/>
</dbReference>
<dbReference type="EMBL" id="BAAAFD010000002">
    <property type="protein sequence ID" value="GAA0854285.1"/>
    <property type="molecule type" value="Genomic_DNA"/>
</dbReference>
<comment type="caution">
    <text evidence="3">The sequence shown here is derived from an EMBL/GenBank/DDBJ whole genome shotgun (WGS) entry which is preliminary data.</text>
</comment>